<dbReference type="InterPro" id="IPR003135">
    <property type="entry name" value="ATP-grasp_carboxylate-amine"/>
</dbReference>
<dbReference type="AlphaFoldDB" id="A0A3B0VTP5"/>
<dbReference type="EC" id="6.3.4.18" evidence="7"/>
<dbReference type="EMBL" id="UOEW01000362">
    <property type="protein sequence ID" value="VAW42442.1"/>
    <property type="molecule type" value="Genomic_DNA"/>
</dbReference>
<dbReference type="Gene3D" id="3.30.470.20">
    <property type="entry name" value="ATP-grasp fold, B domain"/>
    <property type="match status" value="1"/>
</dbReference>
<dbReference type="PROSITE" id="PS50975">
    <property type="entry name" value="ATP_GRASP"/>
    <property type="match status" value="1"/>
</dbReference>
<dbReference type="Gene3D" id="3.30.1490.20">
    <property type="entry name" value="ATP-grasp fold, A domain"/>
    <property type="match status" value="1"/>
</dbReference>
<organism evidence="7">
    <name type="scientific">hydrothermal vent metagenome</name>
    <dbReference type="NCBI Taxonomy" id="652676"/>
    <lineage>
        <taxon>unclassified sequences</taxon>
        <taxon>metagenomes</taxon>
        <taxon>ecological metagenomes</taxon>
    </lineage>
</organism>
<dbReference type="Gene3D" id="3.40.50.20">
    <property type="match status" value="1"/>
</dbReference>
<dbReference type="Pfam" id="PF02222">
    <property type="entry name" value="ATP-grasp"/>
    <property type="match status" value="1"/>
</dbReference>
<keyword evidence="2" id="KW-0547">Nucleotide-binding</keyword>
<keyword evidence="4" id="KW-0067">ATP-binding</keyword>
<evidence type="ECO:0000256" key="1">
    <source>
        <dbReference type="ARBA" id="ARBA00022598"/>
    </source>
</evidence>
<dbReference type="NCBIfam" id="NF004679">
    <property type="entry name" value="PRK06019.1-5"/>
    <property type="match status" value="1"/>
</dbReference>
<keyword evidence="1 7" id="KW-0436">Ligase</keyword>
<dbReference type="NCBIfam" id="TIGR01161">
    <property type="entry name" value="purK"/>
    <property type="match status" value="1"/>
</dbReference>
<protein>
    <submittedName>
        <fullName evidence="7">N5-carboxyaminoimidazole ribonucleotide synthase</fullName>
        <ecNumber evidence="7">6.3.4.18</ecNumber>
    </submittedName>
</protein>
<dbReference type="PANTHER" id="PTHR11609">
    <property type="entry name" value="PURINE BIOSYNTHESIS PROTEIN 6/7, PUR6/7"/>
    <property type="match status" value="1"/>
</dbReference>
<feature type="domain" description="ATP-grasp" evidence="6">
    <location>
        <begin position="107"/>
        <end position="291"/>
    </location>
</feature>
<dbReference type="GO" id="GO:0034028">
    <property type="term" value="F:5-(carboxyamino)imidazole ribonucleotide synthase activity"/>
    <property type="evidence" value="ECO:0007669"/>
    <property type="project" value="UniProtKB-EC"/>
</dbReference>
<evidence type="ECO:0000256" key="4">
    <source>
        <dbReference type="ARBA" id="ARBA00022840"/>
    </source>
</evidence>
<dbReference type="SUPFAM" id="SSF52440">
    <property type="entry name" value="PreATP-grasp domain"/>
    <property type="match status" value="1"/>
</dbReference>
<evidence type="ECO:0000313" key="7">
    <source>
        <dbReference type="EMBL" id="VAW42442.1"/>
    </source>
</evidence>
<dbReference type="SUPFAM" id="SSF56059">
    <property type="entry name" value="Glutathione synthetase ATP-binding domain-like"/>
    <property type="match status" value="1"/>
</dbReference>
<dbReference type="GO" id="GO:0005524">
    <property type="term" value="F:ATP binding"/>
    <property type="evidence" value="ECO:0007669"/>
    <property type="project" value="UniProtKB-KW"/>
</dbReference>
<evidence type="ECO:0000256" key="2">
    <source>
        <dbReference type="ARBA" id="ARBA00022741"/>
    </source>
</evidence>
<dbReference type="PANTHER" id="PTHR11609:SF5">
    <property type="entry name" value="PHOSPHORIBOSYLAMINOIMIDAZOLE CARBOXYLASE"/>
    <property type="match status" value="1"/>
</dbReference>
<dbReference type="SUPFAM" id="SSF51246">
    <property type="entry name" value="Rudiment single hybrid motif"/>
    <property type="match status" value="1"/>
</dbReference>
<dbReference type="InterPro" id="IPR011054">
    <property type="entry name" value="Rudment_hybrid_motif"/>
</dbReference>
<accession>A0A3B0VTP5</accession>
<dbReference type="GO" id="GO:0006189">
    <property type="term" value="P:'de novo' IMP biosynthetic process"/>
    <property type="evidence" value="ECO:0007669"/>
    <property type="project" value="InterPro"/>
</dbReference>
<evidence type="ECO:0000256" key="3">
    <source>
        <dbReference type="ARBA" id="ARBA00022755"/>
    </source>
</evidence>
<evidence type="ECO:0000256" key="5">
    <source>
        <dbReference type="ARBA" id="ARBA00025704"/>
    </source>
</evidence>
<name>A0A3B0VTP5_9ZZZZ</name>
<dbReference type="Pfam" id="PF22660">
    <property type="entry name" value="RS_preATP-grasp-like"/>
    <property type="match status" value="1"/>
</dbReference>
<comment type="pathway">
    <text evidence="5">Purine metabolism.</text>
</comment>
<dbReference type="InterPro" id="IPR016185">
    <property type="entry name" value="PreATP-grasp_dom_sf"/>
</dbReference>
<dbReference type="GO" id="GO:0004638">
    <property type="term" value="F:phosphoribosylaminoimidazole carboxylase activity"/>
    <property type="evidence" value="ECO:0007669"/>
    <property type="project" value="InterPro"/>
</dbReference>
<dbReference type="Pfam" id="PF17769">
    <property type="entry name" value="PurK_C"/>
    <property type="match status" value="1"/>
</dbReference>
<dbReference type="HAMAP" id="MF_01928">
    <property type="entry name" value="PurK"/>
    <property type="match status" value="1"/>
</dbReference>
<evidence type="ECO:0000259" key="6">
    <source>
        <dbReference type="PROSITE" id="PS50975"/>
    </source>
</evidence>
<dbReference type="InterPro" id="IPR005875">
    <property type="entry name" value="PurK"/>
</dbReference>
<reference evidence="7" key="1">
    <citation type="submission" date="2018-06" db="EMBL/GenBank/DDBJ databases">
        <authorList>
            <person name="Zhirakovskaya E."/>
        </authorList>
    </citation>
    <scope>NUCLEOTIDE SEQUENCE</scope>
</reference>
<dbReference type="InterPro" id="IPR013815">
    <property type="entry name" value="ATP_grasp_subdomain_1"/>
</dbReference>
<proteinExistence type="inferred from homology"/>
<dbReference type="FunFam" id="3.40.50.20:FF:000016">
    <property type="entry name" value="N5-carboxyaminoimidazole ribonucleotide synthase"/>
    <property type="match status" value="1"/>
</dbReference>
<dbReference type="InterPro" id="IPR054350">
    <property type="entry name" value="PurT/PurK_preATP-grasp"/>
</dbReference>
<dbReference type="GO" id="GO:0046872">
    <property type="term" value="F:metal ion binding"/>
    <property type="evidence" value="ECO:0007669"/>
    <property type="project" value="InterPro"/>
</dbReference>
<dbReference type="InterPro" id="IPR011761">
    <property type="entry name" value="ATP-grasp"/>
</dbReference>
<dbReference type="InterPro" id="IPR040686">
    <property type="entry name" value="PurK_C"/>
</dbReference>
<dbReference type="GO" id="GO:0005829">
    <property type="term" value="C:cytosol"/>
    <property type="evidence" value="ECO:0007669"/>
    <property type="project" value="TreeGrafter"/>
</dbReference>
<gene>
    <name evidence="7" type="ORF">MNBD_GAMMA01-1601</name>
</gene>
<keyword evidence="3" id="KW-0658">Purine biosynthesis</keyword>
<sequence>MNKFPTIGILGGGQLAQMLALSGYPLGFRFIFFDPSADACAGLTGKLIVADYDNEVALDEFAQQCDYITYDFENVPVAAAEFVATRSKVFPHPNVLNIAQDRLKEKLLFSQQLDLPVANFEPVNSFSELMFAARSFDNNGFLKTRTMGYDGKGQYRVTPQADLKELWDKTGGGLFILEQAINFNREVSVILARNIEAEIICYELCENKHKQGILTTTMVPAKPSKHSATAFEYAKKIADKLNYVGVLTIEMFETDDGLLINEMAPRVHNSGHWTIEGAITSQFENHLRAGMGLPLGSHAMSKGYAAMINWIGKIPPVALSNKEQDIYWHIYGKQNRKGRKVGHTTVVADNAQKLHTKVVQLAKLLAAPTN</sequence>